<feature type="non-terminal residue" evidence="2">
    <location>
        <position position="1"/>
    </location>
</feature>
<keyword evidence="1" id="KW-1133">Transmembrane helix</keyword>
<evidence type="ECO:0000313" key="3">
    <source>
        <dbReference type="Proteomes" id="UP001497623"/>
    </source>
</evidence>
<name>A0AAV2QZV5_MEGNR</name>
<dbReference type="Proteomes" id="UP001497623">
    <property type="component" value="Unassembled WGS sequence"/>
</dbReference>
<sequence>VHKCRHRRCCWWLLNTHFTYIWQSLLVLIPCVFAPDVAVSYGVVFFIGSCSGAGLSYLFVASGPPRERHPTRGVVSSGFCPASLIPPLQHPGPTRLPLATNHFIAGASPLGLG</sequence>
<gene>
    <name evidence="2" type="ORF">MNOR_LOCUS18977</name>
</gene>
<organism evidence="2 3">
    <name type="scientific">Meganyctiphanes norvegica</name>
    <name type="common">Northern krill</name>
    <name type="synonym">Thysanopoda norvegica</name>
    <dbReference type="NCBI Taxonomy" id="48144"/>
    <lineage>
        <taxon>Eukaryota</taxon>
        <taxon>Metazoa</taxon>
        <taxon>Ecdysozoa</taxon>
        <taxon>Arthropoda</taxon>
        <taxon>Crustacea</taxon>
        <taxon>Multicrustacea</taxon>
        <taxon>Malacostraca</taxon>
        <taxon>Eumalacostraca</taxon>
        <taxon>Eucarida</taxon>
        <taxon>Euphausiacea</taxon>
        <taxon>Euphausiidae</taxon>
        <taxon>Meganyctiphanes</taxon>
    </lineage>
</organism>
<keyword evidence="1" id="KW-0812">Transmembrane</keyword>
<feature type="transmembrane region" description="Helical" evidence="1">
    <location>
        <begin position="12"/>
        <end position="35"/>
    </location>
</feature>
<dbReference type="EMBL" id="CAXKWB010013851">
    <property type="protein sequence ID" value="CAL4108781.1"/>
    <property type="molecule type" value="Genomic_DNA"/>
</dbReference>
<keyword evidence="1" id="KW-0472">Membrane</keyword>
<dbReference type="AlphaFoldDB" id="A0AAV2QZV5"/>
<accession>A0AAV2QZV5</accession>
<proteinExistence type="predicted"/>
<evidence type="ECO:0000256" key="1">
    <source>
        <dbReference type="SAM" id="Phobius"/>
    </source>
</evidence>
<reference evidence="2 3" key="1">
    <citation type="submission" date="2024-05" db="EMBL/GenBank/DDBJ databases">
        <authorList>
            <person name="Wallberg A."/>
        </authorList>
    </citation>
    <scope>NUCLEOTIDE SEQUENCE [LARGE SCALE GENOMIC DNA]</scope>
</reference>
<evidence type="ECO:0000313" key="2">
    <source>
        <dbReference type="EMBL" id="CAL4108781.1"/>
    </source>
</evidence>
<feature type="transmembrane region" description="Helical" evidence="1">
    <location>
        <begin position="41"/>
        <end position="60"/>
    </location>
</feature>
<comment type="caution">
    <text evidence="2">The sequence shown here is derived from an EMBL/GenBank/DDBJ whole genome shotgun (WGS) entry which is preliminary data.</text>
</comment>
<protein>
    <submittedName>
        <fullName evidence="2">Uncharacterized protein</fullName>
    </submittedName>
</protein>
<keyword evidence="3" id="KW-1185">Reference proteome</keyword>